<keyword evidence="3" id="KW-1185">Reference proteome</keyword>
<comment type="caution">
    <text evidence="2">The sequence shown here is derived from an EMBL/GenBank/DDBJ whole genome shotgun (WGS) entry which is preliminary data.</text>
</comment>
<dbReference type="EMBL" id="JBHMDG010000001">
    <property type="protein sequence ID" value="MFB9311578.1"/>
    <property type="molecule type" value="Genomic_DNA"/>
</dbReference>
<evidence type="ECO:0000313" key="2">
    <source>
        <dbReference type="EMBL" id="MFB9311578.1"/>
    </source>
</evidence>
<organism evidence="2 3">
    <name type="scientific">Nocardioides plantarum</name>
    <dbReference type="NCBI Taxonomy" id="29299"/>
    <lineage>
        <taxon>Bacteria</taxon>
        <taxon>Bacillati</taxon>
        <taxon>Actinomycetota</taxon>
        <taxon>Actinomycetes</taxon>
        <taxon>Propionibacteriales</taxon>
        <taxon>Nocardioidaceae</taxon>
        <taxon>Nocardioides</taxon>
    </lineage>
</organism>
<sequence>MRPLPVAAVVLGTLVSSLSMPVAPAFSDLAPTASTSASDIDLDAPVPGSLLPGRPRLPNGARFLGADESYVLYNTGHLDPTTGELGLTLATRFDGIPVRQFEQAGSFTVRYADGYVLTSRASSDNEVDVTREEARTGDPAGSIDDLVDVVAVDDEWVMTADQVFWFDGRPPVALSASLDDHVQTRQVLGDSDLAVLSSDDGSDPVVVTPGTGLVTEVEHGSERIRVLAARGGSDPVLWGRHAEGLVRWTDPAHDAGRTDVPSDLVPSAGGLAGDRLLGLLGPDGARWISEIDPVTGRAGPVLVPDAGAGFSSGDAPIVGVPTVQAGDELVVSVGPAPEGDLVAVAADGVRTLGGPTPSLLAARGITRAGNIVRAAFGENGGSAGEAELDLGALRRRWTPVDASTPPPVLPPDPPSAPIATCADGAVPKVDDVRGRWQLEKCAGTEHYVTDRHGVLAPHRLPGLGSLLGADHVLSLVGEGSAPSDRRYAVVVTTLDARHLERVYGPLSSETFDLAVDATGDGDPIYVDPAGQIRIAHSSGLADRQPPVIKTTRRLPTYVATVRPGRLDYAATATDSVDGGAVTIRVDARRTRDGKVVRTWSTLSGSSDGAVSVATAPGDEWCFRTVAADRTGNSTTAGAACSLAPRDDTALRVTGSATRARAASYLGGSATVVRGTRPGVAVPAGRGKTTYLWLRTGPNLGNAAVFAGSRRLMSVRTTSARSGVRVVAVRTTGRALTVRATTARPVAVDAYGYGL</sequence>
<feature type="chain" id="PRO_5047537985" evidence="1">
    <location>
        <begin position="26"/>
        <end position="754"/>
    </location>
</feature>
<dbReference type="Proteomes" id="UP001589750">
    <property type="component" value="Unassembled WGS sequence"/>
</dbReference>
<accession>A0ABV5K691</accession>
<gene>
    <name evidence="2" type="ORF">ACFFRI_00865</name>
</gene>
<proteinExistence type="predicted"/>
<evidence type="ECO:0000313" key="3">
    <source>
        <dbReference type="Proteomes" id="UP001589750"/>
    </source>
</evidence>
<dbReference type="RefSeq" id="WP_140008599.1">
    <property type="nucleotide sequence ID" value="NZ_JBHMDG010000001.1"/>
</dbReference>
<reference evidence="2 3" key="1">
    <citation type="submission" date="2024-09" db="EMBL/GenBank/DDBJ databases">
        <authorList>
            <person name="Sun Q."/>
            <person name="Mori K."/>
        </authorList>
    </citation>
    <scope>NUCLEOTIDE SEQUENCE [LARGE SCALE GENOMIC DNA]</scope>
    <source>
        <strain evidence="2 3">JCM 9626</strain>
    </source>
</reference>
<name>A0ABV5K691_9ACTN</name>
<feature type="signal peptide" evidence="1">
    <location>
        <begin position="1"/>
        <end position="25"/>
    </location>
</feature>
<keyword evidence="1" id="KW-0732">Signal</keyword>
<evidence type="ECO:0000256" key="1">
    <source>
        <dbReference type="SAM" id="SignalP"/>
    </source>
</evidence>
<protein>
    <submittedName>
        <fullName evidence="2">Uncharacterized protein</fullName>
    </submittedName>
</protein>